<protein>
    <submittedName>
        <fullName evidence="2">Uncharacterized protein</fullName>
    </submittedName>
</protein>
<evidence type="ECO:0000256" key="1">
    <source>
        <dbReference type="SAM" id="MobiDB-lite"/>
    </source>
</evidence>
<dbReference type="Proteomes" id="UP000655044">
    <property type="component" value="Unassembled WGS sequence"/>
</dbReference>
<proteinExistence type="predicted"/>
<evidence type="ECO:0000313" key="2">
    <source>
        <dbReference type="EMBL" id="GIH88955.1"/>
    </source>
</evidence>
<comment type="caution">
    <text evidence="2">The sequence shown here is derived from an EMBL/GenBank/DDBJ whole genome shotgun (WGS) entry which is preliminary data.</text>
</comment>
<dbReference type="RefSeq" id="WP_141703967.1">
    <property type="nucleotide sequence ID" value="NZ_BMQP01000064.1"/>
</dbReference>
<name>A0A8J3WGW1_PLARO</name>
<sequence>MNGDNRRPSTACTSADLEFLTLGATVGRSARPLEALGVVIDPREFAENILARTSGAPTRFLRQRPERWAGRCWSWPPISRPPSDLRPTCITGSSPVDTSDRCTRMQVGPVGPDILDHRPCEGATSGDLPS</sequence>
<reference evidence="2" key="1">
    <citation type="submission" date="2021-01" db="EMBL/GenBank/DDBJ databases">
        <title>Whole genome shotgun sequence of Planobispora rosea NBRC 15558.</title>
        <authorList>
            <person name="Komaki H."/>
            <person name="Tamura T."/>
        </authorList>
    </citation>
    <scope>NUCLEOTIDE SEQUENCE</scope>
    <source>
        <strain evidence="2">NBRC 15558</strain>
    </source>
</reference>
<organism evidence="2 3">
    <name type="scientific">Planobispora rosea</name>
    <dbReference type="NCBI Taxonomy" id="35762"/>
    <lineage>
        <taxon>Bacteria</taxon>
        <taxon>Bacillati</taxon>
        <taxon>Actinomycetota</taxon>
        <taxon>Actinomycetes</taxon>
        <taxon>Streptosporangiales</taxon>
        <taxon>Streptosporangiaceae</taxon>
        <taxon>Planobispora</taxon>
    </lineage>
</organism>
<evidence type="ECO:0000313" key="3">
    <source>
        <dbReference type="Proteomes" id="UP000655044"/>
    </source>
</evidence>
<accession>A0A8J3WGW1</accession>
<feature type="region of interest" description="Disordered" evidence="1">
    <location>
        <begin position="83"/>
        <end position="130"/>
    </location>
</feature>
<dbReference type="AlphaFoldDB" id="A0A8J3WGW1"/>
<gene>
    <name evidence="2" type="ORF">Pro02_73630</name>
</gene>
<keyword evidence="3" id="KW-1185">Reference proteome</keyword>
<dbReference type="EMBL" id="BOOI01000095">
    <property type="protein sequence ID" value="GIH88955.1"/>
    <property type="molecule type" value="Genomic_DNA"/>
</dbReference>